<dbReference type="PANTHER" id="PTHR43273">
    <property type="entry name" value="ANAEROBIC SULFATASE-MATURATING ENZYME HOMOLOG ASLB-RELATED"/>
    <property type="match status" value="1"/>
</dbReference>
<evidence type="ECO:0000256" key="5">
    <source>
        <dbReference type="ARBA" id="ARBA00023014"/>
    </source>
</evidence>
<dbReference type="InterPro" id="IPR007197">
    <property type="entry name" value="rSAM"/>
</dbReference>
<dbReference type="NCBIfam" id="TIGR04085">
    <property type="entry name" value="rSAM_more_4Fe4S"/>
    <property type="match status" value="1"/>
</dbReference>
<accession>A0ABZ1U690</accession>
<keyword evidence="3" id="KW-0479">Metal-binding</keyword>
<dbReference type="EMBL" id="CP108110">
    <property type="protein sequence ID" value="WUQ85636.1"/>
    <property type="molecule type" value="Genomic_DNA"/>
</dbReference>
<evidence type="ECO:0000256" key="1">
    <source>
        <dbReference type="ARBA" id="ARBA00001966"/>
    </source>
</evidence>
<dbReference type="SFLD" id="SFLDS00029">
    <property type="entry name" value="Radical_SAM"/>
    <property type="match status" value="1"/>
</dbReference>
<evidence type="ECO:0000313" key="9">
    <source>
        <dbReference type="Proteomes" id="UP001432222"/>
    </source>
</evidence>
<dbReference type="InterPro" id="IPR023885">
    <property type="entry name" value="4Fe4S-binding_SPASM_dom"/>
</dbReference>
<dbReference type="InterPro" id="IPR023867">
    <property type="entry name" value="Sulphatase_maturase_rSAM"/>
</dbReference>
<dbReference type="Proteomes" id="UP001432222">
    <property type="component" value="Chromosome"/>
</dbReference>
<keyword evidence="9" id="KW-1185">Reference proteome</keyword>
<dbReference type="InterPro" id="IPR058240">
    <property type="entry name" value="rSAM_sf"/>
</dbReference>
<dbReference type="SUPFAM" id="SSF102114">
    <property type="entry name" value="Radical SAM enzymes"/>
    <property type="match status" value="1"/>
</dbReference>
<dbReference type="Pfam" id="PF04055">
    <property type="entry name" value="Radical_SAM"/>
    <property type="match status" value="1"/>
</dbReference>
<name>A0ABZ1U690_9ACTN</name>
<reference evidence="8" key="1">
    <citation type="submission" date="2022-10" db="EMBL/GenBank/DDBJ databases">
        <title>The complete genomes of actinobacterial strains from the NBC collection.</title>
        <authorList>
            <person name="Joergensen T.S."/>
            <person name="Alvarez Arevalo M."/>
            <person name="Sterndorff E.B."/>
            <person name="Faurdal D."/>
            <person name="Vuksanovic O."/>
            <person name="Mourched A.-S."/>
            <person name="Charusanti P."/>
            <person name="Shaw S."/>
            <person name="Blin K."/>
            <person name="Weber T."/>
        </authorList>
    </citation>
    <scope>NUCLEOTIDE SEQUENCE</scope>
    <source>
        <strain evidence="8">NBC_00222</strain>
    </source>
</reference>
<evidence type="ECO:0000259" key="7">
    <source>
        <dbReference type="Pfam" id="PF04055"/>
    </source>
</evidence>
<keyword evidence="2" id="KW-0949">S-adenosyl-L-methionine</keyword>
<dbReference type="RefSeq" id="WP_328956371.1">
    <property type="nucleotide sequence ID" value="NZ_CP108110.1"/>
</dbReference>
<dbReference type="PANTHER" id="PTHR43273:SF3">
    <property type="entry name" value="ANAEROBIC SULFATASE-MATURATING ENZYME HOMOLOG ASLB-RELATED"/>
    <property type="match status" value="1"/>
</dbReference>
<dbReference type="CDD" id="cd01335">
    <property type="entry name" value="Radical_SAM"/>
    <property type="match status" value="1"/>
</dbReference>
<dbReference type="Gene3D" id="3.20.20.70">
    <property type="entry name" value="Aldolase class I"/>
    <property type="match status" value="1"/>
</dbReference>
<keyword evidence="5" id="KW-0411">Iron-sulfur</keyword>
<dbReference type="SFLD" id="SFLDG01067">
    <property type="entry name" value="SPASM/twitch_domain_containing"/>
    <property type="match status" value="1"/>
</dbReference>
<evidence type="ECO:0000256" key="2">
    <source>
        <dbReference type="ARBA" id="ARBA00022691"/>
    </source>
</evidence>
<organism evidence="8 9">
    <name type="scientific">Kitasatospora purpeofusca</name>
    <dbReference type="NCBI Taxonomy" id="67352"/>
    <lineage>
        <taxon>Bacteria</taxon>
        <taxon>Bacillati</taxon>
        <taxon>Actinomycetota</taxon>
        <taxon>Actinomycetes</taxon>
        <taxon>Kitasatosporales</taxon>
        <taxon>Streptomycetaceae</taxon>
        <taxon>Kitasatospora</taxon>
    </lineage>
</organism>
<proteinExistence type="inferred from homology"/>
<comment type="similarity">
    <text evidence="6">Belongs to the radical SAM superfamily. Anaerobic sulfatase-maturating enzyme family.</text>
</comment>
<keyword evidence="4" id="KW-0408">Iron</keyword>
<gene>
    <name evidence="8" type="ORF">OHA16_23315</name>
</gene>
<feature type="domain" description="Radical SAM core" evidence="7">
    <location>
        <begin position="99"/>
        <end position="235"/>
    </location>
</feature>
<comment type="cofactor">
    <cofactor evidence="1">
        <name>[4Fe-4S] cluster</name>
        <dbReference type="ChEBI" id="CHEBI:49883"/>
    </cofactor>
</comment>
<evidence type="ECO:0000313" key="8">
    <source>
        <dbReference type="EMBL" id="WUQ85636.1"/>
    </source>
</evidence>
<protein>
    <submittedName>
        <fullName evidence="8">Radical SAM protein</fullName>
    </submittedName>
</protein>
<sequence length="453" mass="49566">MQLRVSRYLILSEGSFRNADGFSVRIACLTSTARTYVLDARIADALQADEAEGLDGPTADRLLALGLLVPEGADEALDVVRVSKRAVRERRVRTFVVMPSNYCNMACEYCGQEHEKRTIAPRAERLVERVRRAAATEGTDHLHIGWFGGEPLMAYDVLRRLALAFLAVAAEENCGYTSKLVTNGSLLSHRKLRDLHLKYGLTELEVTIDGTRDYHDKSRVLKGGWRSFDRVVGMLGEAAADPDLARLDVTVRTNVGAANAGMAAEYADAMAAAGLAGSRVSFYPTVIHTWGNDVTELTVTKQRYADIELSWFEEFARVGLNHALLPSTTKPIVCVAVDPSSEVVDATGGLFSCTEQPLVPGYEGTRLGNIETLPLEVRRPAGRYDDWHAGVESGTETPCRSCRVLPICGGGCPKHWREGTMPCPSYKYNLPGRLDLYGRRLGLRKEADGACAG</sequence>
<evidence type="ECO:0000256" key="6">
    <source>
        <dbReference type="ARBA" id="ARBA00023601"/>
    </source>
</evidence>
<dbReference type="InterPro" id="IPR013785">
    <property type="entry name" value="Aldolase_TIM"/>
</dbReference>
<evidence type="ECO:0000256" key="4">
    <source>
        <dbReference type="ARBA" id="ARBA00023004"/>
    </source>
</evidence>
<evidence type="ECO:0000256" key="3">
    <source>
        <dbReference type="ARBA" id="ARBA00022723"/>
    </source>
</evidence>